<dbReference type="SUPFAM" id="SSF55785">
    <property type="entry name" value="PYP-like sensor domain (PAS domain)"/>
    <property type="match status" value="1"/>
</dbReference>
<gene>
    <name evidence="2" type="ORF">HLH34_09695</name>
</gene>
<comment type="caution">
    <text evidence="2">The sequence shown here is derived from an EMBL/GenBank/DDBJ whole genome shotgun (WGS) entry which is preliminary data.</text>
</comment>
<dbReference type="Pfam" id="PF13426">
    <property type="entry name" value="PAS_9"/>
    <property type="match status" value="1"/>
</dbReference>
<proteinExistence type="predicted"/>
<evidence type="ECO:0000259" key="1">
    <source>
        <dbReference type="Pfam" id="PF13426"/>
    </source>
</evidence>
<accession>A0A7W4JST7</accession>
<protein>
    <recommendedName>
        <fullName evidence="1">PAS domain-containing protein</fullName>
    </recommendedName>
</protein>
<evidence type="ECO:0000313" key="2">
    <source>
        <dbReference type="EMBL" id="MBB2190238.1"/>
    </source>
</evidence>
<organism evidence="2 3">
    <name type="scientific">Gluconacetobacter azotocaptans</name>
    <dbReference type="NCBI Taxonomy" id="142834"/>
    <lineage>
        <taxon>Bacteria</taxon>
        <taxon>Pseudomonadati</taxon>
        <taxon>Pseudomonadota</taxon>
        <taxon>Alphaproteobacteria</taxon>
        <taxon>Acetobacterales</taxon>
        <taxon>Acetobacteraceae</taxon>
        <taxon>Gluconacetobacter</taxon>
    </lineage>
</organism>
<sequence length="106" mass="12077">MLDLVGGSRDQVIGLSVEKFSPEFQPDGRKSGQASQNIISDLLKTRRPVQFDWMHVRLDGTILPVFATIFLVHIEGADQITVVWEDRRKHFPTRKSRKNRTATSNS</sequence>
<evidence type="ECO:0000313" key="3">
    <source>
        <dbReference type="Proteomes" id="UP000555756"/>
    </source>
</evidence>
<dbReference type="Gene3D" id="3.30.450.20">
    <property type="entry name" value="PAS domain"/>
    <property type="match status" value="1"/>
</dbReference>
<dbReference type="Proteomes" id="UP000555756">
    <property type="component" value="Unassembled WGS sequence"/>
</dbReference>
<name>A0A7W4JST7_9PROT</name>
<keyword evidence="3" id="KW-1185">Reference proteome</keyword>
<reference evidence="2 3" key="1">
    <citation type="submission" date="2020-04" db="EMBL/GenBank/DDBJ databases">
        <title>Description of novel Gluconacetobacter.</title>
        <authorList>
            <person name="Sombolestani A."/>
        </authorList>
    </citation>
    <scope>NUCLEOTIDE SEQUENCE [LARGE SCALE GENOMIC DNA]</scope>
    <source>
        <strain evidence="2 3">LMG 21311</strain>
    </source>
</reference>
<feature type="domain" description="PAS" evidence="1">
    <location>
        <begin position="2"/>
        <end position="86"/>
    </location>
</feature>
<dbReference type="AlphaFoldDB" id="A0A7W4JST7"/>
<dbReference type="InterPro" id="IPR000014">
    <property type="entry name" value="PAS"/>
</dbReference>
<dbReference type="InterPro" id="IPR035965">
    <property type="entry name" value="PAS-like_dom_sf"/>
</dbReference>
<dbReference type="EMBL" id="JABEQF010000006">
    <property type="protein sequence ID" value="MBB2190238.1"/>
    <property type="molecule type" value="Genomic_DNA"/>
</dbReference>